<sequence>MGTVDHSSRWWLGGVGRTVVIAYLVARTWQLVMMGPVLEGPDSGMYRAPDAGWLDWGATSWDGSSLRPWPSTLLYALLPTDRARVLAQFVLSTVAWGFLIHRVGRLPVRRWIAGAAAGVIAVLALTPTVSAFDTLIGAEAVSFALLAGFAAAVLHAVQVGPRPTPLALMVVTGWALCLIRPVLGLILFVPLLVVVRGWWQARRDDRRSGSVRWLVTAGVVLVLVGTAAANVLSSNATAEREWGDWRGTPGLAGRTIQQWGVFAQSSPSFPELVQEFVARDGAPACLLVDAVQVAQPVVPGQSDPCAQGRVWVSTEFVGALARTLATDPMAARRYIRDGLADVSLLRADGETSLPTLVPDPVTGLFFADGPNVDVFALWTLLALGSLVLARARGHRRTVPVIVLFALAAAYIGLAGTVVLSPTDVSRVGLPATLLARVFLVVVAALVVEQLTGSHRSRREITTEAGPGESGPGAGDRRAG</sequence>
<evidence type="ECO:0000313" key="4">
    <source>
        <dbReference type="Proteomes" id="UP000663801"/>
    </source>
</evidence>
<organism evidence="3 4">
    <name type="scientific">Nakamurella flavida</name>
    <dbReference type="NCBI Taxonomy" id="363630"/>
    <lineage>
        <taxon>Bacteria</taxon>
        <taxon>Bacillati</taxon>
        <taxon>Actinomycetota</taxon>
        <taxon>Actinomycetes</taxon>
        <taxon>Nakamurellales</taxon>
        <taxon>Nakamurellaceae</taxon>
        <taxon>Nakamurella</taxon>
    </lineage>
</organism>
<evidence type="ECO:0000256" key="2">
    <source>
        <dbReference type="SAM" id="Phobius"/>
    </source>
</evidence>
<keyword evidence="4" id="KW-1185">Reference proteome</keyword>
<reference evidence="3" key="1">
    <citation type="submission" date="2021-01" db="EMBL/GenBank/DDBJ databases">
        <title>KCTC 19127 draft genome.</title>
        <authorList>
            <person name="An D."/>
        </authorList>
    </citation>
    <scope>NUCLEOTIDE SEQUENCE</scope>
    <source>
        <strain evidence="3">KCTC 19127</strain>
    </source>
</reference>
<name>A0A938YH66_9ACTN</name>
<feature type="transmembrane region" description="Helical" evidence="2">
    <location>
        <begin position="166"/>
        <end position="199"/>
    </location>
</feature>
<dbReference type="EMBL" id="JAERWL010000002">
    <property type="protein sequence ID" value="MBM9474999.1"/>
    <property type="molecule type" value="Genomic_DNA"/>
</dbReference>
<proteinExistence type="predicted"/>
<accession>A0A938YH66</accession>
<feature type="transmembrane region" description="Helical" evidence="2">
    <location>
        <begin position="427"/>
        <end position="447"/>
    </location>
</feature>
<feature type="transmembrane region" description="Helical" evidence="2">
    <location>
        <begin position="398"/>
        <end position="421"/>
    </location>
</feature>
<protein>
    <submittedName>
        <fullName evidence="3">Uncharacterized protein</fullName>
    </submittedName>
</protein>
<gene>
    <name evidence="3" type="ORF">JL107_00940</name>
</gene>
<evidence type="ECO:0000256" key="1">
    <source>
        <dbReference type="SAM" id="MobiDB-lite"/>
    </source>
</evidence>
<keyword evidence="2" id="KW-0472">Membrane</keyword>
<comment type="caution">
    <text evidence="3">The sequence shown here is derived from an EMBL/GenBank/DDBJ whole genome shotgun (WGS) entry which is preliminary data.</text>
</comment>
<dbReference type="RefSeq" id="WP_205255158.1">
    <property type="nucleotide sequence ID" value="NZ_BAAAPV010000001.1"/>
</dbReference>
<feature type="region of interest" description="Disordered" evidence="1">
    <location>
        <begin position="456"/>
        <end position="479"/>
    </location>
</feature>
<feature type="transmembrane region" description="Helical" evidence="2">
    <location>
        <begin position="141"/>
        <end position="160"/>
    </location>
</feature>
<evidence type="ECO:0000313" key="3">
    <source>
        <dbReference type="EMBL" id="MBM9474999.1"/>
    </source>
</evidence>
<feature type="transmembrane region" description="Helical" evidence="2">
    <location>
        <begin position="110"/>
        <end position="129"/>
    </location>
</feature>
<dbReference type="Proteomes" id="UP000663801">
    <property type="component" value="Unassembled WGS sequence"/>
</dbReference>
<dbReference type="AlphaFoldDB" id="A0A938YH66"/>
<feature type="transmembrane region" description="Helical" evidence="2">
    <location>
        <begin position="211"/>
        <end position="232"/>
    </location>
</feature>
<keyword evidence="2" id="KW-0812">Transmembrane</keyword>
<feature type="transmembrane region" description="Helical" evidence="2">
    <location>
        <begin position="85"/>
        <end position="104"/>
    </location>
</feature>
<keyword evidence="2" id="KW-1133">Transmembrane helix</keyword>